<evidence type="ECO:0000313" key="1">
    <source>
        <dbReference type="EMBL" id="JAD40299.1"/>
    </source>
</evidence>
<reference evidence="1" key="2">
    <citation type="journal article" date="2015" name="Data Brief">
        <title>Shoot transcriptome of the giant reed, Arundo donax.</title>
        <authorList>
            <person name="Barrero R.A."/>
            <person name="Guerrero F.D."/>
            <person name="Moolhuijzen P."/>
            <person name="Goolsby J.A."/>
            <person name="Tidwell J."/>
            <person name="Bellgard S.E."/>
            <person name="Bellgard M.I."/>
        </authorList>
    </citation>
    <scope>NUCLEOTIDE SEQUENCE</scope>
    <source>
        <tissue evidence="1">Shoot tissue taken approximately 20 cm above the soil surface</tissue>
    </source>
</reference>
<name>A0A0A8ZLJ8_ARUDO</name>
<proteinExistence type="predicted"/>
<dbReference type="AlphaFoldDB" id="A0A0A8ZLJ8"/>
<protein>
    <submittedName>
        <fullName evidence="1">Uncharacterized protein</fullName>
    </submittedName>
</protein>
<organism evidence="1">
    <name type="scientific">Arundo donax</name>
    <name type="common">Giant reed</name>
    <name type="synonym">Donax arundinaceus</name>
    <dbReference type="NCBI Taxonomy" id="35708"/>
    <lineage>
        <taxon>Eukaryota</taxon>
        <taxon>Viridiplantae</taxon>
        <taxon>Streptophyta</taxon>
        <taxon>Embryophyta</taxon>
        <taxon>Tracheophyta</taxon>
        <taxon>Spermatophyta</taxon>
        <taxon>Magnoliopsida</taxon>
        <taxon>Liliopsida</taxon>
        <taxon>Poales</taxon>
        <taxon>Poaceae</taxon>
        <taxon>PACMAD clade</taxon>
        <taxon>Arundinoideae</taxon>
        <taxon>Arundineae</taxon>
        <taxon>Arundo</taxon>
    </lineage>
</organism>
<sequence>MPRTTIISTTDHYPTRKGNENKGCHMIRWIPWIS</sequence>
<reference evidence="1" key="1">
    <citation type="submission" date="2014-09" db="EMBL/GenBank/DDBJ databases">
        <authorList>
            <person name="Magalhaes I.L.F."/>
            <person name="Oliveira U."/>
            <person name="Santos F.R."/>
            <person name="Vidigal T.H.D.A."/>
            <person name="Brescovit A.D."/>
            <person name="Santos A.J."/>
        </authorList>
    </citation>
    <scope>NUCLEOTIDE SEQUENCE</scope>
    <source>
        <tissue evidence="1">Shoot tissue taken approximately 20 cm above the soil surface</tissue>
    </source>
</reference>
<accession>A0A0A8ZLJ8</accession>
<dbReference type="EMBL" id="GBRH01257596">
    <property type="protein sequence ID" value="JAD40299.1"/>
    <property type="molecule type" value="Transcribed_RNA"/>
</dbReference>